<evidence type="ECO:0000256" key="5">
    <source>
        <dbReference type="ARBA" id="ARBA00023136"/>
    </source>
</evidence>
<accession>F8PAX5</accession>
<comment type="similarity">
    <text evidence="2 6">Belongs to the OST5 family.</text>
</comment>
<feature type="transmembrane region" description="Helical" evidence="6">
    <location>
        <begin position="25"/>
        <end position="46"/>
    </location>
</feature>
<evidence type="ECO:0000256" key="2">
    <source>
        <dbReference type="ARBA" id="ARBA00009825"/>
    </source>
</evidence>
<proteinExistence type="inferred from homology"/>
<feature type="transmembrane region" description="Helical" evidence="6">
    <location>
        <begin position="58"/>
        <end position="80"/>
    </location>
</feature>
<evidence type="ECO:0000256" key="6">
    <source>
        <dbReference type="RuleBase" id="RU367008"/>
    </source>
</evidence>
<evidence type="ECO:0000256" key="3">
    <source>
        <dbReference type="ARBA" id="ARBA00022692"/>
    </source>
</evidence>
<keyword evidence="4 6" id="KW-1133">Transmembrane helix</keyword>
<dbReference type="GeneID" id="18815815"/>
<comment type="subunit">
    <text evidence="6">Component of the oligosaccharyltransferase (OST) complex.</text>
</comment>
<evidence type="ECO:0000313" key="7">
    <source>
        <dbReference type="EMBL" id="EGO19416.1"/>
    </source>
</evidence>
<evidence type="ECO:0000256" key="4">
    <source>
        <dbReference type="ARBA" id="ARBA00022989"/>
    </source>
</evidence>
<keyword evidence="3 6" id="KW-0812">Transmembrane</keyword>
<dbReference type="EMBL" id="GL945443">
    <property type="protein sequence ID" value="EGO19416.1"/>
    <property type="molecule type" value="Genomic_DNA"/>
</dbReference>
<gene>
    <name evidence="7" type="ORF">SERLADRAFT_442899</name>
</gene>
<dbReference type="Pfam" id="PF05251">
    <property type="entry name" value="Ost5"/>
    <property type="match status" value="1"/>
</dbReference>
<sequence length="82" mass="8770">MATYETFQALHKTLPSFSPYVAAPFLPYIALAFLSSTFALAFYFSTLPKDTLPVRETIVALIASTLGGFGVVALFCAIGVCV</sequence>
<reference evidence="7" key="1">
    <citation type="submission" date="2011-04" db="EMBL/GenBank/DDBJ databases">
        <title>Evolution of plant cell wall degrading machinery underlies the functional diversity of forest fungi.</title>
        <authorList>
            <consortium name="US DOE Joint Genome Institute (JGI-PGF)"/>
            <person name="Eastwood D.C."/>
            <person name="Floudas D."/>
            <person name="Binder M."/>
            <person name="Majcherczyk A."/>
            <person name="Schneider P."/>
            <person name="Aerts A."/>
            <person name="Asiegbu F.O."/>
            <person name="Baker S.E."/>
            <person name="Barry K."/>
            <person name="Bendiksby M."/>
            <person name="Blumentritt M."/>
            <person name="Coutinho P.M."/>
            <person name="Cullen D."/>
            <person name="Cullen D."/>
            <person name="Gathman A."/>
            <person name="Goodell B."/>
            <person name="Henrissat B."/>
            <person name="Ihrmark K."/>
            <person name="Kauserud H."/>
            <person name="Kohler A."/>
            <person name="LaButti K."/>
            <person name="Lapidus A."/>
            <person name="Lavin J.L."/>
            <person name="Lee Y.-H."/>
            <person name="Lindquist E."/>
            <person name="Lilly W."/>
            <person name="Lucas S."/>
            <person name="Morin E."/>
            <person name="Murat C."/>
            <person name="Oguiza J.A."/>
            <person name="Park J."/>
            <person name="Pisabarro A.G."/>
            <person name="Riley R."/>
            <person name="Rosling A."/>
            <person name="Salamov A."/>
            <person name="Schmidt O."/>
            <person name="Schmutz J."/>
            <person name="Skrede I."/>
            <person name="Stenlid J."/>
            <person name="Wiebenga A."/>
            <person name="Xie X."/>
            <person name="Kues U."/>
            <person name="Hibbett D.S."/>
            <person name="Hoffmeister D."/>
            <person name="Hogberg N."/>
            <person name="Martin F."/>
            <person name="Grigoriev I.V."/>
            <person name="Watkinson S.C."/>
        </authorList>
    </citation>
    <scope>NUCLEOTIDE SEQUENCE</scope>
    <source>
        <strain evidence="7">S7.9</strain>
    </source>
</reference>
<name>F8PAX5_SERL9</name>
<dbReference type="AlphaFoldDB" id="F8PAX5"/>
<protein>
    <recommendedName>
        <fullName evidence="6">Dolichyl-diphosphooligosaccharide-protein glycosyltransferase subunit OST5</fullName>
    </recommendedName>
</protein>
<dbReference type="Proteomes" id="UP000008064">
    <property type="component" value="Unassembled WGS sequence"/>
</dbReference>
<dbReference type="HOGENOM" id="CLU_166320_0_0_1"/>
<dbReference type="GO" id="GO:0008250">
    <property type="term" value="C:oligosaccharyltransferase complex"/>
    <property type="evidence" value="ECO:0007669"/>
    <property type="project" value="UniProtKB-UniRule"/>
</dbReference>
<dbReference type="RefSeq" id="XP_007323549.1">
    <property type="nucleotide sequence ID" value="XM_007323487.1"/>
</dbReference>
<evidence type="ECO:0000256" key="1">
    <source>
        <dbReference type="ARBA" id="ARBA00004141"/>
    </source>
</evidence>
<comment type="subcellular location">
    <subcellularLocation>
        <location evidence="1 6">Membrane</location>
        <topology evidence="1 6">Multi-pass membrane protein</topology>
    </subcellularLocation>
</comment>
<keyword evidence="5 6" id="KW-0472">Membrane</keyword>
<dbReference type="GO" id="GO:0006487">
    <property type="term" value="P:protein N-linked glycosylation"/>
    <property type="evidence" value="ECO:0007669"/>
    <property type="project" value="UniProtKB-UniRule"/>
</dbReference>
<comment type="function">
    <text evidence="6">Subunit of the oligosaccharyl transferase (OST) complex that catalyzes the initial transfer of a defined glycan (Glc(3)Man(9)GlcNAc(2) in eukaryotes) from the lipid carrier dolichol-pyrophosphate to an asparagine residue within an Asn-X-Ser/Thr consensus motif in nascent polypeptide chains, the first step in protein N-glycosylation. N-glycosylation occurs cotranslationally and the complex associates with the Sec61 complex at the channel-forming translocon complex that mediates protein translocation across the endoplasmic reticulum (ER). All subunits are required for a maximal enzyme activity.</text>
</comment>
<dbReference type="OrthoDB" id="2503643at2759"/>
<dbReference type="InterPro" id="IPR007915">
    <property type="entry name" value="TMEM258/Ost5"/>
</dbReference>
<organism>
    <name type="scientific">Serpula lacrymans var. lacrymans (strain S7.9)</name>
    <name type="common">Dry rot fungus</name>
    <dbReference type="NCBI Taxonomy" id="578457"/>
    <lineage>
        <taxon>Eukaryota</taxon>
        <taxon>Fungi</taxon>
        <taxon>Dikarya</taxon>
        <taxon>Basidiomycota</taxon>
        <taxon>Agaricomycotina</taxon>
        <taxon>Agaricomycetes</taxon>
        <taxon>Agaricomycetidae</taxon>
        <taxon>Boletales</taxon>
        <taxon>Coniophorineae</taxon>
        <taxon>Serpulaceae</taxon>
        <taxon>Serpula</taxon>
    </lineage>
</organism>
<dbReference type="KEGG" id="sla:SERLADRAFT_442899"/>